<protein>
    <recommendedName>
        <fullName evidence="4">Cys-tRNA(Pro)/Cys-tRNA(Cys) deacylase</fullName>
        <ecNumber evidence="4">4.2.-.-</ecNumber>
    </recommendedName>
</protein>
<dbReference type="CDD" id="cd00002">
    <property type="entry name" value="YbaK_deacylase"/>
    <property type="match status" value="1"/>
</dbReference>
<comment type="similarity">
    <text evidence="1 4">Belongs to the prolyl-tRNA editing family. YbaK/EbsC subfamily.</text>
</comment>
<dbReference type="EMBL" id="JAGYPE010000010">
    <property type="protein sequence ID" value="MBS4188091.1"/>
    <property type="molecule type" value="Genomic_DNA"/>
</dbReference>
<name>A0A942YE01_9BACI</name>
<dbReference type="InterPro" id="IPR036754">
    <property type="entry name" value="YbaK/aa-tRNA-synt-asso_dom_sf"/>
</dbReference>
<dbReference type="SUPFAM" id="SSF55826">
    <property type="entry name" value="YbaK/ProRS associated domain"/>
    <property type="match status" value="1"/>
</dbReference>
<keyword evidence="3 4" id="KW-0456">Lyase</keyword>
<proteinExistence type="inferred from homology"/>
<dbReference type="GO" id="GO:0016829">
    <property type="term" value="F:lyase activity"/>
    <property type="evidence" value="ECO:0007669"/>
    <property type="project" value="UniProtKB-KW"/>
</dbReference>
<gene>
    <name evidence="6" type="primary">ybaK</name>
    <name evidence="6" type="ORF">KHB02_42700</name>
</gene>
<accession>A0A942YE01</accession>
<feature type="domain" description="YbaK/aminoacyl-tRNA synthetase-associated" evidence="5">
    <location>
        <begin position="36"/>
        <end position="147"/>
    </location>
</feature>
<evidence type="ECO:0000256" key="2">
    <source>
        <dbReference type="ARBA" id="ARBA00022917"/>
    </source>
</evidence>
<dbReference type="EC" id="4.2.-.-" evidence="4"/>
<dbReference type="InterPro" id="IPR004369">
    <property type="entry name" value="Prolyl-tRNA_editing_YbaK/EbsC"/>
</dbReference>
<evidence type="ECO:0000256" key="3">
    <source>
        <dbReference type="ARBA" id="ARBA00023239"/>
    </source>
</evidence>
<dbReference type="Pfam" id="PF04073">
    <property type="entry name" value="tRNA_edit"/>
    <property type="match status" value="1"/>
</dbReference>
<dbReference type="AlphaFoldDB" id="A0A942YE01"/>
<dbReference type="GO" id="GO:0002161">
    <property type="term" value="F:aminoacyl-tRNA deacylase activity"/>
    <property type="evidence" value="ECO:0007669"/>
    <property type="project" value="InterPro"/>
</dbReference>
<organism evidence="6">
    <name type="scientific">Neobacillus citreus</name>
    <dbReference type="NCBI Taxonomy" id="2833578"/>
    <lineage>
        <taxon>Bacteria</taxon>
        <taxon>Bacillati</taxon>
        <taxon>Bacillota</taxon>
        <taxon>Bacilli</taxon>
        <taxon>Bacillales</taxon>
        <taxon>Bacillaceae</taxon>
        <taxon>Neobacillus</taxon>
    </lineage>
</organism>
<evidence type="ECO:0000313" key="6">
    <source>
        <dbReference type="EMBL" id="MBS4188091.1"/>
    </source>
</evidence>
<keyword evidence="2 4" id="KW-0648">Protein biosynthesis</keyword>
<dbReference type="InterPro" id="IPR007214">
    <property type="entry name" value="YbaK/aa-tRNA-synth-assoc-dom"/>
</dbReference>
<evidence type="ECO:0000256" key="4">
    <source>
        <dbReference type="PIRNR" id="PIRNR006181"/>
    </source>
</evidence>
<dbReference type="GO" id="GO:0006412">
    <property type="term" value="P:translation"/>
    <property type="evidence" value="ECO:0007669"/>
    <property type="project" value="UniProtKB-KW"/>
</dbReference>
<reference evidence="6" key="1">
    <citation type="submission" date="2021-05" db="EMBL/GenBank/DDBJ databases">
        <title>Novel Bacillus species.</title>
        <authorList>
            <person name="Liu G."/>
        </authorList>
    </citation>
    <scope>NUCLEOTIDE SEQUENCE</scope>
    <source>
        <strain evidence="6">FJAT-50051</strain>
    </source>
</reference>
<evidence type="ECO:0000256" key="1">
    <source>
        <dbReference type="ARBA" id="ARBA00009798"/>
    </source>
</evidence>
<dbReference type="PANTHER" id="PTHR30411:SF0">
    <property type="entry name" value="CYS-TRNA(PRO)_CYS-TRNA(CYS) DEACYLASE YBAK"/>
    <property type="match status" value="1"/>
</dbReference>
<dbReference type="Gene3D" id="3.90.960.10">
    <property type="entry name" value="YbaK/aminoacyl-tRNA synthetase-associated domain"/>
    <property type="match status" value="1"/>
</dbReference>
<dbReference type="PANTHER" id="PTHR30411">
    <property type="entry name" value="CYTOPLASMIC PROTEIN"/>
    <property type="match status" value="1"/>
</dbReference>
<evidence type="ECO:0000259" key="5">
    <source>
        <dbReference type="Pfam" id="PF04073"/>
    </source>
</evidence>
<dbReference type="PIRSF" id="PIRSF006181">
    <property type="entry name" value="EbsC_YbaK"/>
    <property type="match status" value="1"/>
</dbReference>
<sequence length="158" mass="17397">MAQAKTNAMRILDAKKIHYEVLTYENKDGKIDGLSVAEKIGRNLKEVYKTLVTQGASKNLYVFVIPVAEELNLKKAAKAAGEKSVEMIPVKDIQKWTGYIRGGCSPVGMKKQYRTFIDQSCSEIEAIVVSAGKIGMQIVLGPNHLQEITDAELADVIK</sequence>
<comment type="caution">
    <text evidence="6">The sequence shown here is derived from an EMBL/GenBank/DDBJ whole genome shotgun (WGS) entry which is preliminary data.</text>
</comment>
<dbReference type="NCBIfam" id="TIGR00011">
    <property type="entry name" value="YbaK_EbsC"/>
    <property type="match status" value="1"/>
</dbReference>